<feature type="transmembrane region" description="Helical" evidence="10">
    <location>
        <begin position="73"/>
        <end position="91"/>
    </location>
</feature>
<keyword evidence="8 10" id="KW-1133">Transmembrane helix</keyword>
<dbReference type="GO" id="GO:0004190">
    <property type="term" value="F:aspartic-type endopeptidase activity"/>
    <property type="evidence" value="ECO:0007669"/>
    <property type="project" value="UniProtKB-UniRule"/>
</dbReference>
<comment type="function">
    <text evidence="10 11">This protein specifically catalyzes the removal of signal peptides from prolipoproteins.</text>
</comment>
<dbReference type="UniPathway" id="UPA00665"/>
<dbReference type="KEGG" id="ock:EXM22_15045"/>
<keyword evidence="5 10" id="KW-0812">Transmembrane</keyword>
<evidence type="ECO:0000256" key="5">
    <source>
        <dbReference type="ARBA" id="ARBA00022692"/>
    </source>
</evidence>
<dbReference type="Proteomes" id="UP000324209">
    <property type="component" value="Chromosome"/>
</dbReference>
<accession>A0A5C1QRU0</accession>
<comment type="subcellular location">
    <subcellularLocation>
        <location evidence="10">Cell membrane</location>
        <topology evidence="10">Multi-pass membrane protein</topology>
    </subcellularLocation>
</comment>
<protein>
    <recommendedName>
        <fullName evidence="10">Lipoprotein signal peptidase</fullName>
        <ecNumber evidence="10">3.4.23.36</ecNumber>
    </recommendedName>
    <alternativeName>
        <fullName evidence="10">Prolipoprotein signal peptidase</fullName>
    </alternativeName>
    <alternativeName>
        <fullName evidence="10">Signal peptidase II</fullName>
        <shortName evidence="10">SPase II</shortName>
    </alternativeName>
</protein>
<comment type="similarity">
    <text evidence="1 10 12">Belongs to the peptidase A8 family.</text>
</comment>
<keyword evidence="4 10" id="KW-0645">Protease</keyword>
<dbReference type="NCBIfam" id="TIGR00077">
    <property type="entry name" value="lspA"/>
    <property type="match status" value="1"/>
</dbReference>
<evidence type="ECO:0000256" key="2">
    <source>
        <dbReference type="ARBA" id="ARBA00022475"/>
    </source>
</evidence>
<evidence type="ECO:0000256" key="12">
    <source>
        <dbReference type="RuleBase" id="RU004181"/>
    </source>
</evidence>
<name>A0A5C1QRU0_9SPIO</name>
<dbReference type="GO" id="GO:0005886">
    <property type="term" value="C:plasma membrane"/>
    <property type="evidence" value="ECO:0007669"/>
    <property type="project" value="UniProtKB-SubCell"/>
</dbReference>
<evidence type="ECO:0000256" key="7">
    <source>
        <dbReference type="ARBA" id="ARBA00022801"/>
    </source>
</evidence>
<dbReference type="OrthoDB" id="9810259at2"/>
<dbReference type="InterPro" id="IPR001872">
    <property type="entry name" value="Peptidase_A8"/>
</dbReference>
<sequence length="172" mass="19567">MTLQTHFQSWKYLILTLVLIFVDQLSKLLVVALIPLRTIGFTLGNDFFRLIHVRNTGVAFSLGDSLPLPLRKALFILMPLVVLIYLAVHIVRTKEETGFQKYCLAGILGGGFGNLIDRIFRPEGVVDFLDVRFYGLFGLERWPTFNVADSSVVVCGILLFLSFWRKEKITDE</sequence>
<feature type="active site" evidence="10">
    <location>
        <position position="149"/>
    </location>
</feature>
<evidence type="ECO:0000256" key="11">
    <source>
        <dbReference type="RuleBase" id="RU000594"/>
    </source>
</evidence>
<feature type="active site" evidence="10">
    <location>
        <position position="127"/>
    </location>
</feature>
<evidence type="ECO:0000313" key="14">
    <source>
        <dbReference type="Proteomes" id="UP000324209"/>
    </source>
</evidence>
<feature type="transmembrane region" description="Helical" evidence="10">
    <location>
        <begin position="103"/>
        <end position="121"/>
    </location>
</feature>
<organism evidence="13 14">
    <name type="scientific">Oceanispirochaeta crateris</name>
    <dbReference type="NCBI Taxonomy" id="2518645"/>
    <lineage>
        <taxon>Bacteria</taxon>
        <taxon>Pseudomonadati</taxon>
        <taxon>Spirochaetota</taxon>
        <taxon>Spirochaetia</taxon>
        <taxon>Spirochaetales</taxon>
        <taxon>Spirochaetaceae</taxon>
        <taxon>Oceanispirochaeta</taxon>
    </lineage>
</organism>
<evidence type="ECO:0000313" key="13">
    <source>
        <dbReference type="EMBL" id="QEN09939.1"/>
    </source>
</evidence>
<feature type="transmembrane region" description="Helical" evidence="10">
    <location>
        <begin position="12"/>
        <end position="34"/>
    </location>
</feature>
<dbReference type="EMBL" id="CP036150">
    <property type="protein sequence ID" value="QEN09939.1"/>
    <property type="molecule type" value="Genomic_DNA"/>
</dbReference>
<proteinExistence type="inferred from homology"/>
<dbReference type="AlphaFoldDB" id="A0A5C1QRU0"/>
<evidence type="ECO:0000256" key="1">
    <source>
        <dbReference type="ARBA" id="ARBA00006139"/>
    </source>
</evidence>
<comment type="pathway">
    <text evidence="10">Protein modification; lipoprotein biosynthesis (signal peptide cleavage).</text>
</comment>
<evidence type="ECO:0000256" key="9">
    <source>
        <dbReference type="ARBA" id="ARBA00023136"/>
    </source>
</evidence>
<evidence type="ECO:0000256" key="4">
    <source>
        <dbReference type="ARBA" id="ARBA00022670"/>
    </source>
</evidence>
<evidence type="ECO:0000256" key="10">
    <source>
        <dbReference type="HAMAP-Rule" id="MF_00161"/>
    </source>
</evidence>
<keyword evidence="14" id="KW-1185">Reference proteome</keyword>
<gene>
    <name evidence="10" type="primary">lspA</name>
    <name evidence="13" type="ORF">EXM22_15045</name>
</gene>
<keyword evidence="2 10" id="KW-1003">Cell membrane</keyword>
<feature type="transmembrane region" description="Helical" evidence="10">
    <location>
        <begin position="141"/>
        <end position="164"/>
    </location>
</feature>
<dbReference type="PANTHER" id="PTHR33695">
    <property type="entry name" value="LIPOPROTEIN SIGNAL PEPTIDASE"/>
    <property type="match status" value="1"/>
</dbReference>
<evidence type="ECO:0000256" key="8">
    <source>
        <dbReference type="ARBA" id="ARBA00022989"/>
    </source>
</evidence>
<evidence type="ECO:0000256" key="3">
    <source>
        <dbReference type="ARBA" id="ARBA00022519"/>
    </source>
</evidence>
<dbReference type="HAMAP" id="MF_00161">
    <property type="entry name" value="LspA"/>
    <property type="match status" value="1"/>
</dbReference>
<keyword evidence="6 10" id="KW-0064">Aspartyl protease</keyword>
<evidence type="ECO:0000256" key="6">
    <source>
        <dbReference type="ARBA" id="ARBA00022750"/>
    </source>
</evidence>
<reference evidence="13 14" key="1">
    <citation type="submission" date="2019-02" db="EMBL/GenBank/DDBJ databases">
        <title>Complete Genome Sequence and Methylome Analysis of free living Spirochaetas.</title>
        <authorList>
            <person name="Fomenkov A."/>
            <person name="Dubinina G."/>
            <person name="Leshcheva N."/>
            <person name="Mikheeva N."/>
            <person name="Grabovich M."/>
            <person name="Vincze T."/>
            <person name="Roberts R.J."/>
        </authorList>
    </citation>
    <scope>NUCLEOTIDE SEQUENCE [LARGE SCALE GENOMIC DNA]</scope>
    <source>
        <strain evidence="13 14">K2</strain>
    </source>
</reference>
<keyword evidence="7 10" id="KW-0378">Hydrolase</keyword>
<dbReference type="PANTHER" id="PTHR33695:SF1">
    <property type="entry name" value="LIPOPROTEIN SIGNAL PEPTIDASE"/>
    <property type="match status" value="1"/>
</dbReference>
<keyword evidence="3" id="KW-0997">Cell inner membrane</keyword>
<dbReference type="EC" id="3.4.23.36" evidence="10"/>
<dbReference type="GO" id="GO:0006508">
    <property type="term" value="P:proteolysis"/>
    <property type="evidence" value="ECO:0007669"/>
    <property type="project" value="UniProtKB-KW"/>
</dbReference>
<keyword evidence="9 10" id="KW-0472">Membrane</keyword>
<dbReference type="PRINTS" id="PR00781">
    <property type="entry name" value="LIPOSIGPTASE"/>
</dbReference>
<dbReference type="Pfam" id="PF01252">
    <property type="entry name" value="Peptidase_A8"/>
    <property type="match status" value="1"/>
</dbReference>
<dbReference type="PROSITE" id="PS00855">
    <property type="entry name" value="SPASE_II"/>
    <property type="match status" value="1"/>
</dbReference>
<comment type="catalytic activity">
    <reaction evidence="10 11">
        <text>Release of signal peptides from bacterial membrane prolipoproteins. Hydrolyzes -Xaa-Yaa-Zaa-|-(S,diacylglyceryl)Cys-, in which Xaa is hydrophobic (preferably Leu), and Yaa (Ala or Ser) and Zaa (Gly or Ala) have small, neutral side chains.</text>
        <dbReference type="EC" id="3.4.23.36"/>
    </reaction>
</comment>